<dbReference type="PANTHER" id="PTHR32071">
    <property type="entry name" value="TRANSCRIPTIONAL REGULATORY PROTEIN"/>
    <property type="match status" value="1"/>
</dbReference>
<dbReference type="SUPFAM" id="SSF46689">
    <property type="entry name" value="Homeodomain-like"/>
    <property type="match status" value="1"/>
</dbReference>
<dbReference type="Gene3D" id="1.10.8.60">
    <property type="match status" value="1"/>
</dbReference>
<dbReference type="Pfam" id="PF00069">
    <property type="entry name" value="Pkinase"/>
    <property type="match status" value="1"/>
</dbReference>
<dbReference type="Gene3D" id="3.40.50.300">
    <property type="entry name" value="P-loop containing nucleotide triphosphate hydrolases"/>
    <property type="match status" value="2"/>
</dbReference>
<dbReference type="PROSITE" id="PS50011">
    <property type="entry name" value="PROTEIN_KINASE_DOM"/>
    <property type="match status" value="1"/>
</dbReference>
<dbReference type="Gene3D" id="1.10.10.60">
    <property type="entry name" value="Homeodomain-like"/>
    <property type="match status" value="1"/>
</dbReference>
<dbReference type="PROSITE" id="PS00688">
    <property type="entry name" value="SIGMA54_INTERACT_3"/>
    <property type="match status" value="1"/>
</dbReference>
<evidence type="ECO:0000256" key="1">
    <source>
        <dbReference type="ARBA" id="ARBA00022741"/>
    </source>
</evidence>
<keyword evidence="5" id="KW-0010">Activator</keyword>
<dbReference type="PRINTS" id="PR01590">
    <property type="entry name" value="HTHFIS"/>
</dbReference>
<evidence type="ECO:0000259" key="9">
    <source>
        <dbReference type="PROSITE" id="PS50045"/>
    </source>
</evidence>
<dbReference type="SMART" id="SM00028">
    <property type="entry name" value="TPR"/>
    <property type="match status" value="9"/>
</dbReference>
<evidence type="ECO:0000313" key="10">
    <source>
        <dbReference type="EMBL" id="HGV97711.1"/>
    </source>
</evidence>
<keyword evidence="1" id="KW-0547">Nucleotide-binding</keyword>
<organism evidence="10">
    <name type="scientific">candidate division WOR-3 bacterium</name>
    <dbReference type="NCBI Taxonomy" id="2052148"/>
    <lineage>
        <taxon>Bacteria</taxon>
        <taxon>Bacteria division WOR-3</taxon>
    </lineage>
</organism>
<dbReference type="CDD" id="cd14014">
    <property type="entry name" value="STKc_PknB_like"/>
    <property type="match status" value="1"/>
</dbReference>
<protein>
    <submittedName>
        <fullName evidence="10">Tetratricopeptide repeat protein</fullName>
    </submittedName>
</protein>
<dbReference type="InterPro" id="IPR009057">
    <property type="entry name" value="Homeodomain-like_sf"/>
</dbReference>
<dbReference type="Pfam" id="PF00158">
    <property type="entry name" value="Sigma54_activat"/>
    <property type="match status" value="1"/>
</dbReference>
<dbReference type="SUPFAM" id="SSF52540">
    <property type="entry name" value="P-loop containing nucleoside triphosphate hydrolases"/>
    <property type="match status" value="2"/>
</dbReference>
<dbReference type="Pfam" id="PF13432">
    <property type="entry name" value="TPR_16"/>
    <property type="match status" value="1"/>
</dbReference>
<dbReference type="Pfam" id="PF25601">
    <property type="entry name" value="AAA_lid_14"/>
    <property type="match status" value="1"/>
</dbReference>
<dbReference type="Pfam" id="PF13181">
    <property type="entry name" value="TPR_8"/>
    <property type="match status" value="1"/>
</dbReference>
<evidence type="ECO:0000256" key="6">
    <source>
        <dbReference type="ARBA" id="ARBA00023163"/>
    </source>
</evidence>
<keyword evidence="4" id="KW-0238">DNA-binding</keyword>
<dbReference type="SMART" id="SM00065">
    <property type="entry name" value="GAF"/>
    <property type="match status" value="1"/>
</dbReference>
<dbReference type="InterPro" id="IPR025944">
    <property type="entry name" value="Sigma_54_int_dom_CS"/>
</dbReference>
<dbReference type="InterPro" id="IPR025662">
    <property type="entry name" value="Sigma_54_int_dom_ATP-bd_1"/>
</dbReference>
<dbReference type="InterPro" id="IPR011990">
    <property type="entry name" value="TPR-like_helical_dom_sf"/>
</dbReference>
<dbReference type="SUPFAM" id="SSF55781">
    <property type="entry name" value="GAF domain-like"/>
    <property type="match status" value="1"/>
</dbReference>
<dbReference type="PROSITE" id="PS50045">
    <property type="entry name" value="SIGMA54_INTERACT_4"/>
    <property type="match status" value="1"/>
</dbReference>
<dbReference type="EMBL" id="DTGZ01000098">
    <property type="protein sequence ID" value="HGV97711.1"/>
    <property type="molecule type" value="Genomic_DNA"/>
</dbReference>
<dbReference type="InterPro" id="IPR003593">
    <property type="entry name" value="AAA+_ATPase"/>
</dbReference>
<name>A0A7C4XF78_UNCW3</name>
<keyword evidence="6" id="KW-0804">Transcription</keyword>
<dbReference type="PROSITE" id="PS50293">
    <property type="entry name" value="TPR_REGION"/>
    <property type="match status" value="1"/>
</dbReference>
<evidence type="ECO:0000256" key="2">
    <source>
        <dbReference type="ARBA" id="ARBA00022840"/>
    </source>
</evidence>
<keyword evidence="7" id="KW-0802">TPR repeat</keyword>
<feature type="domain" description="Protein kinase" evidence="8">
    <location>
        <begin position="17"/>
        <end position="247"/>
    </location>
</feature>
<feature type="repeat" description="TPR" evidence="7">
    <location>
        <begin position="891"/>
        <end position="924"/>
    </location>
</feature>
<dbReference type="FunFam" id="3.40.50.300:FF:000006">
    <property type="entry name" value="DNA-binding transcriptional regulator NtrC"/>
    <property type="match status" value="1"/>
</dbReference>
<gene>
    <name evidence="10" type="ORF">ENV60_05390</name>
</gene>
<evidence type="ECO:0000256" key="4">
    <source>
        <dbReference type="ARBA" id="ARBA00023125"/>
    </source>
</evidence>
<dbReference type="GO" id="GO:0016887">
    <property type="term" value="F:ATP hydrolysis activity"/>
    <property type="evidence" value="ECO:0007669"/>
    <property type="project" value="InterPro"/>
</dbReference>
<dbReference type="InterPro" id="IPR002078">
    <property type="entry name" value="Sigma_54_int"/>
</dbReference>
<dbReference type="InterPro" id="IPR000719">
    <property type="entry name" value="Prot_kinase_dom"/>
</dbReference>
<dbReference type="InterPro" id="IPR029016">
    <property type="entry name" value="GAF-like_dom_sf"/>
</dbReference>
<dbReference type="SUPFAM" id="SSF48452">
    <property type="entry name" value="TPR-like"/>
    <property type="match status" value="2"/>
</dbReference>
<dbReference type="Pfam" id="PF01590">
    <property type="entry name" value="GAF"/>
    <property type="match status" value="1"/>
</dbReference>
<dbReference type="Gene3D" id="1.10.510.10">
    <property type="entry name" value="Transferase(Phosphotransferase) domain 1"/>
    <property type="match status" value="1"/>
</dbReference>
<dbReference type="FunFam" id="1.10.8.60:FF:000014">
    <property type="entry name" value="DNA-binding transcriptional regulator NtrC"/>
    <property type="match status" value="1"/>
</dbReference>
<dbReference type="PROSITE" id="PS50005">
    <property type="entry name" value="TPR"/>
    <property type="match status" value="2"/>
</dbReference>
<comment type="caution">
    <text evidence="10">The sequence shown here is derived from an EMBL/GenBank/DDBJ whole genome shotgun (WGS) entry which is preliminary data.</text>
</comment>
<dbReference type="Gene3D" id="3.30.450.40">
    <property type="match status" value="1"/>
</dbReference>
<accession>A0A7C4XF78</accession>
<keyword evidence="3" id="KW-0805">Transcription regulation</keyword>
<evidence type="ECO:0000256" key="3">
    <source>
        <dbReference type="ARBA" id="ARBA00023015"/>
    </source>
</evidence>
<dbReference type="GO" id="GO:0004672">
    <property type="term" value="F:protein kinase activity"/>
    <property type="evidence" value="ECO:0007669"/>
    <property type="project" value="InterPro"/>
</dbReference>
<dbReference type="GO" id="GO:0006355">
    <property type="term" value="P:regulation of DNA-templated transcription"/>
    <property type="evidence" value="ECO:0007669"/>
    <property type="project" value="InterPro"/>
</dbReference>
<dbReference type="GO" id="GO:0005524">
    <property type="term" value="F:ATP binding"/>
    <property type="evidence" value="ECO:0007669"/>
    <property type="project" value="UniProtKB-KW"/>
</dbReference>
<reference evidence="10" key="1">
    <citation type="journal article" date="2020" name="mSystems">
        <title>Genome- and Community-Level Interaction Insights into Carbon Utilization and Element Cycling Functions of Hydrothermarchaeota in Hydrothermal Sediment.</title>
        <authorList>
            <person name="Zhou Z."/>
            <person name="Liu Y."/>
            <person name="Xu W."/>
            <person name="Pan J."/>
            <person name="Luo Z.H."/>
            <person name="Li M."/>
        </authorList>
    </citation>
    <scope>NUCLEOTIDE SEQUENCE [LARGE SCALE GENOMIC DNA]</scope>
    <source>
        <strain evidence="10">SpSt-774</strain>
    </source>
</reference>
<dbReference type="Gene3D" id="1.25.40.10">
    <property type="entry name" value="Tetratricopeptide repeat domain"/>
    <property type="match status" value="2"/>
</dbReference>
<proteinExistence type="predicted"/>
<dbReference type="SMART" id="SM00382">
    <property type="entry name" value="AAA"/>
    <property type="match status" value="2"/>
</dbReference>
<dbReference type="InterPro" id="IPR058031">
    <property type="entry name" value="AAA_lid_NorR"/>
</dbReference>
<keyword evidence="2" id="KW-0067">ATP-binding</keyword>
<dbReference type="InterPro" id="IPR027417">
    <property type="entry name" value="P-loop_NTPase"/>
</dbReference>
<dbReference type="Pfam" id="PF00515">
    <property type="entry name" value="TPR_1"/>
    <property type="match status" value="1"/>
</dbReference>
<dbReference type="Pfam" id="PF02954">
    <property type="entry name" value="HTH_8"/>
    <property type="match status" value="1"/>
</dbReference>
<dbReference type="InterPro" id="IPR011009">
    <property type="entry name" value="Kinase-like_dom_sf"/>
</dbReference>
<dbReference type="Pfam" id="PF13401">
    <property type="entry name" value="AAA_22"/>
    <property type="match status" value="1"/>
</dbReference>
<dbReference type="InterPro" id="IPR019734">
    <property type="entry name" value="TPR_rpt"/>
</dbReference>
<dbReference type="InterPro" id="IPR049945">
    <property type="entry name" value="AAA_22"/>
</dbReference>
<dbReference type="PANTHER" id="PTHR32071:SF57">
    <property type="entry name" value="C4-DICARBOXYLATE TRANSPORT TRANSCRIPTIONAL REGULATORY PROTEIN DCTD"/>
    <property type="match status" value="1"/>
</dbReference>
<evidence type="ECO:0000259" key="8">
    <source>
        <dbReference type="PROSITE" id="PS50011"/>
    </source>
</evidence>
<dbReference type="SUPFAM" id="SSF56112">
    <property type="entry name" value="Protein kinase-like (PK-like)"/>
    <property type="match status" value="1"/>
</dbReference>
<dbReference type="InterPro" id="IPR003018">
    <property type="entry name" value="GAF"/>
</dbReference>
<sequence length="1623" mass="187095">MIDYTDMATGKKSIAGYRVIKEIEQGNYSRVYQVCDKKNRDLILKISLKNNPQFNQLIIREFQILSQFHHPNIVEVYDCDMTEDGTAFFTCEYIKGKSINECFNEFSEEFVEAIIQVINGLAEFHNRGFIHSDLKPEHILYNQEEKRIKIIDFGFAGITKQPVIKYGTLGYVAPEVLKGIGADQRSDLYSLGIIIYEVLTGRRPERPYKIDKKIPEGINDVIARLISEEPSFRPTAPELYDIFNHYLKKGKVVTSVYEVRLPPTVFVVSKRMMDRLTSIRGETIIITGETGTGKTRLLKELKSEYLFKNYTGLFLTAEQIEYFHEAICDFIGYRDLKFADKEDRFQIYEEITEKLLEFAIGKNLFIMVDDIDEMNDYELGLFRYIGHSLKGTSIIMLGTARPDKRIKDLNFSEVALVPFSPEQTGELLEKTFFKIRIDNISDFTRWLYHQTGGNPLFIVEVLKALYQQKVLYYQNNQWCIAIDSIKEAKLPKKIEEILSMRLNALVPEEISLLKILCIIDYPLELSIIQAITPSPFHIGMEFLKNADLIREECINGKRIFHLTNTIVKEIVEKKIGKEESRKIITNAISVMEKHLPKEKQFYPVLARLCEEIGEDKKAYQYLLLSGEEAERINDLQDAVFYYKKAIEYSRKFEPERYSEFLLRIADLELNLGENKEAIDYFKRAIDFPKTKIRAMYGLGKTYSVIGNYGEAEKHLKWALSELNNKQSEDYLSINNRLAYCLINMGNYRDAEQILLESLKIAREIKNPEMESEALYYYATLFWFKGEFNKVKETCQSLLNLCERHNLDKQFTYTTNLLSLFYIQSGDIENGLKFIEMAVKGFQKIKDLNALLSALGNQALLHSQKGEIQKSIEIYERVIFDSLRSGNKVTQLIALCGLGGIFEETGRFDKAIEFYQRAIEIAPDSVYANYGVSMVYYKKGEIDRAKEVLEKGVKEKGAVLYLIGLAMVYCVMGRIEDAENFMKRGLEKIKEAKPDISIGIEIYLRAGQFYYEREDFEESLKWAEKIEKIAGEFSREYCIARALIEICKFRLKRIKEMDIEKILQKLKDNGFLYDYVLLKKQKIEGLIEQEITPDEIRGITEDLSSIEQIFKSMGADLELNRTQRLKLKLFPEIVRDYSRRIISVQYLDTFSKLAELISSELGSEDFIKNVLDLIINATNAERGAIFIKSKGKLEFVAGRNIDRKTIKDAGELSRSAIEELNRNKVVFVPNALEDPNFSIRKSVQLNQIRSILCIPLGIGENVIGAIYLDSRMSGSMFDERDRDFLITVAKILASIIEKSIAFKELIEQVSLLKSDVIKEIGKGYLIGKSRAIKKIYRLIEDIGPTDAPVLILGETGVGKGMIARLIHLKSKRRDKKFLSINCGTIPETLLESELFGYKRGAFTGAITDKKGLLEEGEAGTVFLDEITNTSPPFQAKILEAIEDKVIRRIGETQVRNIDVRFLLATNKDLEIEVEEGRFRKDLYYRINVFRIEIPPLRERIEDIPALAEFFLKSKCEELNKQIAGFTPEAIEALKEYPWPGNVRELQNVIERIVVLSKKPLVELKDLELGGLKEREIKTLKELTKEAILETLTSTNWHIKETARILGVSRRTIERYIKRYNITRS</sequence>
<dbReference type="PROSITE" id="PS00675">
    <property type="entry name" value="SIGMA54_INTERACT_1"/>
    <property type="match status" value="2"/>
</dbReference>
<dbReference type="InterPro" id="IPR002197">
    <property type="entry name" value="HTH_Fis"/>
</dbReference>
<evidence type="ECO:0000256" key="7">
    <source>
        <dbReference type="PROSITE-ProRule" id="PRU00339"/>
    </source>
</evidence>
<feature type="domain" description="Sigma-54 factor interaction" evidence="9">
    <location>
        <begin position="1324"/>
        <end position="1553"/>
    </location>
</feature>
<feature type="repeat" description="TPR" evidence="7">
    <location>
        <begin position="658"/>
        <end position="691"/>
    </location>
</feature>
<dbReference type="CDD" id="cd00009">
    <property type="entry name" value="AAA"/>
    <property type="match status" value="1"/>
</dbReference>
<dbReference type="GO" id="GO:0043565">
    <property type="term" value="F:sequence-specific DNA binding"/>
    <property type="evidence" value="ECO:0007669"/>
    <property type="project" value="InterPro"/>
</dbReference>
<evidence type="ECO:0000256" key="5">
    <source>
        <dbReference type="ARBA" id="ARBA00023159"/>
    </source>
</evidence>